<dbReference type="InterPro" id="IPR035595">
    <property type="entry name" value="UDP_glycos_trans_CS"/>
</dbReference>
<keyword evidence="2 4" id="KW-0328">Glycosyltransferase</keyword>
<keyword evidence="3 4" id="KW-0808">Transferase</keyword>
<reference evidence="6" key="1">
    <citation type="journal article" date="2024" name="Gigascience">
        <title>Chromosome-level genome of the poultry shaft louse Menopon gallinae provides insight into the host-switching and adaptive evolution of parasitic lice.</title>
        <authorList>
            <person name="Xu Y."/>
            <person name="Ma L."/>
            <person name="Liu S."/>
            <person name="Liang Y."/>
            <person name="Liu Q."/>
            <person name="He Z."/>
            <person name="Tian L."/>
            <person name="Duan Y."/>
            <person name="Cai W."/>
            <person name="Li H."/>
            <person name="Song F."/>
        </authorList>
    </citation>
    <scope>NUCLEOTIDE SEQUENCE</scope>
    <source>
        <strain evidence="6">Cailab_2023a</strain>
    </source>
</reference>
<comment type="similarity">
    <text evidence="1 4">Belongs to the UDP-glycosyltransferase family.</text>
</comment>
<feature type="transmembrane region" description="Helical" evidence="5">
    <location>
        <begin position="450"/>
        <end position="473"/>
    </location>
</feature>
<dbReference type="GO" id="GO:0015020">
    <property type="term" value="F:glucuronosyltransferase activity"/>
    <property type="evidence" value="ECO:0007669"/>
    <property type="project" value="UniProtKB-EC"/>
</dbReference>
<dbReference type="CDD" id="cd03784">
    <property type="entry name" value="GT1_Gtf-like"/>
    <property type="match status" value="1"/>
</dbReference>
<dbReference type="InterPro" id="IPR002213">
    <property type="entry name" value="UDP_glucos_trans"/>
</dbReference>
<comment type="subcellular location">
    <subcellularLocation>
        <location evidence="5">Membrane</location>
        <topology evidence="5">Single-pass membrane protein</topology>
    </subcellularLocation>
</comment>
<keyword evidence="5" id="KW-1133">Transmembrane helix</keyword>
<dbReference type="PANTHER" id="PTHR48043">
    <property type="entry name" value="EG:EG0003.4 PROTEIN-RELATED"/>
    <property type="match status" value="1"/>
</dbReference>
<dbReference type="GO" id="GO:0016020">
    <property type="term" value="C:membrane"/>
    <property type="evidence" value="ECO:0007669"/>
    <property type="project" value="UniProtKB-SubCell"/>
</dbReference>
<evidence type="ECO:0000256" key="2">
    <source>
        <dbReference type="ARBA" id="ARBA00022676"/>
    </source>
</evidence>
<evidence type="ECO:0000256" key="5">
    <source>
        <dbReference type="RuleBase" id="RU362059"/>
    </source>
</evidence>
<dbReference type="PROSITE" id="PS00375">
    <property type="entry name" value="UDPGT"/>
    <property type="match status" value="1"/>
</dbReference>
<keyword evidence="5" id="KW-0812">Transmembrane</keyword>
<dbReference type="Gene3D" id="3.40.50.2000">
    <property type="entry name" value="Glycogen Phosphorylase B"/>
    <property type="match status" value="2"/>
</dbReference>
<evidence type="ECO:0000256" key="1">
    <source>
        <dbReference type="ARBA" id="ARBA00009995"/>
    </source>
</evidence>
<dbReference type="Pfam" id="PF00201">
    <property type="entry name" value="UDPGT"/>
    <property type="match status" value="1"/>
</dbReference>
<keyword evidence="5" id="KW-0472">Membrane</keyword>
<gene>
    <name evidence="6" type="ORF">PYX00_009216</name>
</gene>
<sequence length="503" mass="57338">MITMGGTKSHKIPFIELGKGLHSRGHNITFINPFPPNNPVDGIMEITPPGLVFYVRNYTNWDLLGSRLRGEEPLSPSDIFKYGFQACENFLSDFETKQLLNSGNQYDLMILDGAFPECAVGLAHHLKVPYMYINTVGLYMGSISLSGSPVPWSMTPFFGRPMSDNMSLLERFMNTGYHLVISVMHYLSAKFFIQNVLRSHLGNSIPDVYELTSNVSVIIQIGHHSVTYPRPYLPNVIEAGCLHCKPARPLNKELEDFINLGGDRGFILMSMGSSVRTFNFPEYLRLLFIQVFAQLPYQVLWKWDEEDMPDLPKNVKLSRWLPQQDLLGHPKIRAFVTHGGLLSMLETVFHGVPIVTMPVFCDHDADAAKAEIDGYAIKLEVAELTPEKLLRALKTVIQDPKYRENAKMRSVYLRDMPVSPLRNAIYWTEYVLRHKGAPHIKSPSRNLSVIQYYIIDVIFIYIALLVTGTYLVYSSFKLLLKLSYLSQFKNVYVVQTRQKIKQS</sequence>
<name>A0AAW2HAH5_9NEOP</name>
<organism evidence="6">
    <name type="scientific">Menopon gallinae</name>
    <name type="common">poultry shaft louse</name>
    <dbReference type="NCBI Taxonomy" id="328185"/>
    <lineage>
        <taxon>Eukaryota</taxon>
        <taxon>Metazoa</taxon>
        <taxon>Ecdysozoa</taxon>
        <taxon>Arthropoda</taxon>
        <taxon>Hexapoda</taxon>
        <taxon>Insecta</taxon>
        <taxon>Pterygota</taxon>
        <taxon>Neoptera</taxon>
        <taxon>Paraneoptera</taxon>
        <taxon>Psocodea</taxon>
        <taxon>Troctomorpha</taxon>
        <taxon>Phthiraptera</taxon>
        <taxon>Amblycera</taxon>
        <taxon>Menoponidae</taxon>
        <taxon>Menopon</taxon>
    </lineage>
</organism>
<dbReference type="InterPro" id="IPR050271">
    <property type="entry name" value="UDP-glycosyltransferase"/>
</dbReference>
<dbReference type="FunFam" id="3.40.50.2000:FF:000021">
    <property type="entry name" value="UDP-glucuronosyltransferase"/>
    <property type="match status" value="1"/>
</dbReference>
<evidence type="ECO:0000256" key="3">
    <source>
        <dbReference type="ARBA" id="ARBA00022679"/>
    </source>
</evidence>
<dbReference type="EC" id="2.4.1.17" evidence="5"/>
<evidence type="ECO:0000256" key="4">
    <source>
        <dbReference type="RuleBase" id="RU003718"/>
    </source>
</evidence>
<accession>A0AAW2HAH5</accession>
<dbReference type="AlphaFoldDB" id="A0AAW2HAH5"/>
<dbReference type="EMBL" id="JARGDH010000005">
    <property type="protein sequence ID" value="KAL0266765.1"/>
    <property type="molecule type" value="Genomic_DNA"/>
</dbReference>
<comment type="caution">
    <text evidence="6">The sequence shown here is derived from an EMBL/GenBank/DDBJ whole genome shotgun (WGS) entry which is preliminary data.</text>
</comment>
<protein>
    <recommendedName>
        <fullName evidence="5">UDP-glucuronosyltransferase</fullName>
        <ecNumber evidence="5">2.4.1.17</ecNumber>
    </recommendedName>
</protein>
<proteinExistence type="inferred from homology"/>
<evidence type="ECO:0000313" key="6">
    <source>
        <dbReference type="EMBL" id="KAL0266765.1"/>
    </source>
</evidence>
<dbReference type="SUPFAM" id="SSF53756">
    <property type="entry name" value="UDP-Glycosyltransferase/glycogen phosphorylase"/>
    <property type="match status" value="1"/>
</dbReference>
<comment type="catalytic activity">
    <reaction evidence="5">
        <text>glucuronate acceptor + UDP-alpha-D-glucuronate = acceptor beta-D-glucuronoside + UDP + H(+)</text>
        <dbReference type="Rhea" id="RHEA:21032"/>
        <dbReference type="ChEBI" id="CHEBI:15378"/>
        <dbReference type="ChEBI" id="CHEBI:58052"/>
        <dbReference type="ChEBI" id="CHEBI:58223"/>
        <dbReference type="ChEBI" id="CHEBI:132367"/>
        <dbReference type="ChEBI" id="CHEBI:132368"/>
        <dbReference type="EC" id="2.4.1.17"/>
    </reaction>
</comment>
<dbReference type="PANTHER" id="PTHR48043:SF27">
    <property type="entry name" value="UDP-GLUCURONOSYLTRANSFERASE"/>
    <property type="match status" value="1"/>
</dbReference>